<sequence>MNLTPFQLQIFDFINAYRIEKSKIRDQYVQEIKDLAKTNSHEAKVLAVKHKINLGLYYIEGINKALEKVPIDLNLKITIANGVEVSKLDLVKQLLLTDVDKLFVENFDNELKGTI</sequence>
<evidence type="ECO:0000313" key="2">
    <source>
        <dbReference type="Proteomes" id="UP000306038"/>
    </source>
</evidence>
<name>A0ABY2R8J0_9FLAO</name>
<protein>
    <submittedName>
        <fullName evidence="1">Uncharacterized protein</fullName>
    </submittedName>
</protein>
<dbReference type="EMBL" id="SDLV01000015">
    <property type="protein sequence ID" value="THV61924.1"/>
    <property type="molecule type" value="Genomic_DNA"/>
</dbReference>
<dbReference type="RefSeq" id="WP_136521896.1">
    <property type="nucleotide sequence ID" value="NZ_SDLV01000015.1"/>
</dbReference>
<comment type="caution">
    <text evidence="1">The sequence shown here is derived from an EMBL/GenBank/DDBJ whole genome shotgun (WGS) entry which is preliminary data.</text>
</comment>
<organism evidence="1 2">
    <name type="scientific">Chryseobacterium candidae</name>
    <dbReference type="NCBI Taxonomy" id="1978493"/>
    <lineage>
        <taxon>Bacteria</taxon>
        <taxon>Pseudomonadati</taxon>
        <taxon>Bacteroidota</taxon>
        <taxon>Flavobacteriia</taxon>
        <taxon>Flavobacteriales</taxon>
        <taxon>Weeksellaceae</taxon>
        <taxon>Chryseobacterium group</taxon>
        <taxon>Chryseobacterium</taxon>
    </lineage>
</organism>
<reference evidence="1 2" key="1">
    <citation type="submission" date="2019-01" db="EMBL/GenBank/DDBJ databases">
        <authorList>
            <person name="B I."/>
            <person name="Ch S."/>
            <person name="Ch V.R."/>
        </authorList>
    </citation>
    <scope>NUCLEOTIDE SEQUENCE [LARGE SCALE GENOMIC DNA]</scope>
    <source>
        <strain evidence="1 2">JC507</strain>
    </source>
</reference>
<evidence type="ECO:0000313" key="1">
    <source>
        <dbReference type="EMBL" id="THV61924.1"/>
    </source>
</evidence>
<proteinExistence type="predicted"/>
<keyword evidence="2" id="KW-1185">Reference proteome</keyword>
<accession>A0ABY2R8J0</accession>
<dbReference type="Proteomes" id="UP000306038">
    <property type="component" value="Unassembled WGS sequence"/>
</dbReference>
<gene>
    <name evidence="1" type="ORF">EK417_08425</name>
</gene>